<proteinExistence type="predicted"/>
<protein>
    <submittedName>
        <fullName evidence="1">Uncharacterized protein</fullName>
    </submittedName>
</protein>
<dbReference type="EMBL" id="CM042016">
    <property type="protein sequence ID" value="KAI3700929.1"/>
    <property type="molecule type" value="Genomic_DNA"/>
</dbReference>
<evidence type="ECO:0000313" key="1">
    <source>
        <dbReference type="EMBL" id="KAI3700929.1"/>
    </source>
</evidence>
<dbReference type="Proteomes" id="UP001055811">
    <property type="component" value="Linkage Group LG08"/>
</dbReference>
<keyword evidence="2" id="KW-1185">Reference proteome</keyword>
<sequence length="201" mass="21269">MRPGGGPIANFFMPMVQQVQRPGHRRATGPGQQTSSPFPLCSNSIGGGGMVSVSYDIRGMPLRQTGISQPIPISTLVSALVNASPTEQRIVINFGKIEASPLAAVTSPMSSSPSHDEINGVFSSERKVIHPYQTDLDAELSLPVGGLCRCSKGVKQWLGGSSTMCSLSAMYSTSLNVASVSKWFHPFNRKKTLSSSPAACT</sequence>
<gene>
    <name evidence="1" type="ORF">L2E82_45570</name>
</gene>
<organism evidence="1 2">
    <name type="scientific">Cichorium intybus</name>
    <name type="common">Chicory</name>
    <dbReference type="NCBI Taxonomy" id="13427"/>
    <lineage>
        <taxon>Eukaryota</taxon>
        <taxon>Viridiplantae</taxon>
        <taxon>Streptophyta</taxon>
        <taxon>Embryophyta</taxon>
        <taxon>Tracheophyta</taxon>
        <taxon>Spermatophyta</taxon>
        <taxon>Magnoliopsida</taxon>
        <taxon>eudicotyledons</taxon>
        <taxon>Gunneridae</taxon>
        <taxon>Pentapetalae</taxon>
        <taxon>asterids</taxon>
        <taxon>campanulids</taxon>
        <taxon>Asterales</taxon>
        <taxon>Asteraceae</taxon>
        <taxon>Cichorioideae</taxon>
        <taxon>Cichorieae</taxon>
        <taxon>Cichoriinae</taxon>
        <taxon>Cichorium</taxon>
    </lineage>
</organism>
<name>A0ACB8ZUB8_CICIN</name>
<accession>A0ACB8ZUB8</accession>
<comment type="caution">
    <text evidence="1">The sequence shown here is derived from an EMBL/GenBank/DDBJ whole genome shotgun (WGS) entry which is preliminary data.</text>
</comment>
<reference evidence="1 2" key="2">
    <citation type="journal article" date="2022" name="Mol. Ecol. Resour.">
        <title>The genomes of chicory, endive, great burdock and yacon provide insights into Asteraceae paleo-polyploidization history and plant inulin production.</title>
        <authorList>
            <person name="Fan W."/>
            <person name="Wang S."/>
            <person name="Wang H."/>
            <person name="Wang A."/>
            <person name="Jiang F."/>
            <person name="Liu H."/>
            <person name="Zhao H."/>
            <person name="Xu D."/>
            <person name="Zhang Y."/>
        </authorList>
    </citation>
    <scope>NUCLEOTIDE SEQUENCE [LARGE SCALE GENOMIC DNA]</scope>
    <source>
        <strain evidence="2">cv. Punajuju</strain>
        <tissue evidence="1">Leaves</tissue>
    </source>
</reference>
<reference evidence="2" key="1">
    <citation type="journal article" date="2022" name="Mol. Ecol. Resour.">
        <title>The genomes of chicory, endive, great burdock and yacon provide insights into Asteraceae palaeo-polyploidization history and plant inulin production.</title>
        <authorList>
            <person name="Fan W."/>
            <person name="Wang S."/>
            <person name="Wang H."/>
            <person name="Wang A."/>
            <person name="Jiang F."/>
            <person name="Liu H."/>
            <person name="Zhao H."/>
            <person name="Xu D."/>
            <person name="Zhang Y."/>
        </authorList>
    </citation>
    <scope>NUCLEOTIDE SEQUENCE [LARGE SCALE GENOMIC DNA]</scope>
    <source>
        <strain evidence="2">cv. Punajuju</strain>
    </source>
</reference>
<evidence type="ECO:0000313" key="2">
    <source>
        <dbReference type="Proteomes" id="UP001055811"/>
    </source>
</evidence>